<feature type="compositionally biased region" description="Polar residues" evidence="1">
    <location>
        <begin position="10"/>
        <end position="20"/>
    </location>
</feature>
<evidence type="ECO:0000313" key="3">
    <source>
        <dbReference type="Proteomes" id="UP000322225"/>
    </source>
</evidence>
<sequence>MEKQAPPPAYSTSSLTTSSHGVTLSIPSISYQPGSNVPITITAPQSSFASFVGDAICTLEGMSSVTLMGKMRYQAGQLTNIGFGGGAAYPITSREEHVFASTSTSINLTPSKEKTSGGDAVLQAGLDIPAERSCSCDGPRTSGILPSVPLVEENVIERSGVSWTLAVVIKRKGLTKRDINDAILTNSSTHATKFTSPTPPVCTVSLAVFPPTASRPLSIPFRIHVATTPSPSIVTASDVHPHGKLKVTFSLTRNTWTKGIKQSGFGDPGGYAWPGVHTRSVSPAVLQGGGRDGVEFEGVYDLAEQEKTVDGCGLSIHWTCHAIVQWDHLSRPVGVSIPINLPPAVAQG</sequence>
<proteinExistence type="predicted"/>
<evidence type="ECO:0000313" key="2">
    <source>
        <dbReference type="EMBL" id="WWD17588.1"/>
    </source>
</evidence>
<accession>A0AAJ8MVV0</accession>
<keyword evidence="3" id="KW-1185">Reference proteome</keyword>
<dbReference type="KEGG" id="ksn:43592776"/>
<reference evidence="2" key="1">
    <citation type="submission" date="2017-08" db="EMBL/GenBank/DDBJ databases">
        <authorList>
            <person name="Cuomo C."/>
            <person name="Billmyre B."/>
            <person name="Heitman J."/>
        </authorList>
    </citation>
    <scope>NUCLEOTIDE SEQUENCE</scope>
    <source>
        <strain evidence="2">CBS 12478</strain>
    </source>
</reference>
<gene>
    <name evidence="2" type="ORF">CI109_102029</name>
</gene>
<reference evidence="2" key="2">
    <citation type="submission" date="2024-01" db="EMBL/GenBank/DDBJ databases">
        <title>Comparative genomics of Cryptococcus and Kwoniella reveals pathogenesis evolution and contrasting modes of karyotype evolution via chromosome fusion or intercentromeric recombination.</title>
        <authorList>
            <person name="Coelho M.A."/>
            <person name="David-Palma M."/>
            <person name="Shea T."/>
            <person name="Bowers K."/>
            <person name="McGinley-Smith S."/>
            <person name="Mohammad A.W."/>
            <person name="Gnirke A."/>
            <person name="Yurkov A.M."/>
            <person name="Nowrousian M."/>
            <person name="Sun S."/>
            <person name="Cuomo C.A."/>
            <person name="Heitman J."/>
        </authorList>
    </citation>
    <scope>NUCLEOTIDE SEQUENCE</scope>
    <source>
        <strain evidence="2">CBS 12478</strain>
    </source>
</reference>
<dbReference type="EMBL" id="CP144053">
    <property type="protein sequence ID" value="WWD17588.1"/>
    <property type="molecule type" value="Genomic_DNA"/>
</dbReference>
<dbReference type="Proteomes" id="UP000322225">
    <property type="component" value="Chromosome 3"/>
</dbReference>
<dbReference type="RefSeq" id="XP_065823143.1">
    <property type="nucleotide sequence ID" value="XM_065967071.1"/>
</dbReference>
<dbReference type="AlphaFoldDB" id="A0AAJ8MVV0"/>
<protein>
    <submittedName>
        <fullName evidence="2">Uncharacterized protein</fullName>
    </submittedName>
</protein>
<dbReference type="GeneID" id="43592776"/>
<evidence type="ECO:0000256" key="1">
    <source>
        <dbReference type="SAM" id="MobiDB-lite"/>
    </source>
</evidence>
<organism evidence="2 3">
    <name type="scientific">Kwoniella shandongensis</name>
    <dbReference type="NCBI Taxonomy" id="1734106"/>
    <lineage>
        <taxon>Eukaryota</taxon>
        <taxon>Fungi</taxon>
        <taxon>Dikarya</taxon>
        <taxon>Basidiomycota</taxon>
        <taxon>Agaricomycotina</taxon>
        <taxon>Tremellomycetes</taxon>
        <taxon>Tremellales</taxon>
        <taxon>Cryptococcaceae</taxon>
        <taxon>Kwoniella</taxon>
    </lineage>
</organism>
<feature type="region of interest" description="Disordered" evidence="1">
    <location>
        <begin position="1"/>
        <end position="20"/>
    </location>
</feature>
<name>A0AAJ8MVV0_9TREE</name>